<reference evidence="3" key="1">
    <citation type="submission" date="2020-10" db="EMBL/GenBank/DDBJ databases">
        <authorList>
            <person name="Han B."/>
            <person name="Lu T."/>
            <person name="Zhao Q."/>
            <person name="Huang X."/>
            <person name="Zhao Y."/>
        </authorList>
    </citation>
    <scope>NUCLEOTIDE SEQUENCE</scope>
</reference>
<dbReference type="InterPro" id="IPR050796">
    <property type="entry name" value="SCF_F-box_component"/>
</dbReference>
<dbReference type="InterPro" id="IPR001810">
    <property type="entry name" value="F-box_dom"/>
</dbReference>
<dbReference type="OrthoDB" id="689042at2759"/>
<dbReference type="InterPro" id="IPR036047">
    <property type="entry name" value="F-box-like_dom_sf"/>
</dbReference>
<evidence type="ECO:0000256" key="1">
    <source>
        <dbReference type="SAM" id="MobiDB-lite"/>
    </source>
</evidence>
<accession>A0A811NQT0</accession>
<evidence type="ECO:0000313" key="4">
    <source>
        <dbReference type="Proteomes" id="UP000604825"/>
    </source>
</evidence>
<gene>
    <name evidence="3" type="ORF">NCGR_LOCUS18191</name>
</gene>
<evidence type="ECO:0000259" key="2">
    <source>
        <dbReference type="PROSITE" id="PS50181"/>
    </source>
</evidence>
<protein>
    <recommendedName>
        <fullName evidence="2">F-box domain-containing protein</fullName>
    </recommendedName>
</protein>
<dbReference type="Proteomes" id="UP000604825">
    <property type="component" value="Unassembled WGS sequence"/>
</dbReference>
<sequence length="391" mass="42377">MSSPEPRRAQQRRRLPAPATPAACGGGDAGALPLDALCEILLRLPGKQLCRLRTVCRAWRSLLSAPWFAAAHAARRPEPYIVASYADDVDLDRDSLVDVLDMSSGQIVRHVAAGNASDMVVSVAASGLVCVKTIDSGSFRLLDPVTGAVHNLSDRLAPEHAARGFSLRDYGEPVHMFGQVAGTCELKVLRMLPFRQRHDGGGSDRDDLFEVCTFSSSARWRGMQGPPRSFVWNEWTRVVVGGVVYCLSVAAYFAVVNRRADEQGWIVPFDLEAEEWRPRIKGPSDLVGGGGRHNLYLKQVTLANLNGSLVIVHGSSRKKEDTLTAPMVTLVPLSAADATSTRADLIILSSDSEDEVDWEALGAEDEVDWGTLAVENDDDVEFVGSGSLARN</sequence>
<organism evidence="3 4">
    <name type="scientific">Miscanthus lutarioriparius</name>
    <dbReference type="NCBI Taxonomy" id="422564"/>
    <lineage>
        <taxon>Eukaryota</taxon>
        <taxon>Viridiplantae</taxon>
        <taxon>Streptophyta</taxon>
        <taxon>Embryophyta</taxon>
        <taxon>Tracheophyta</taxon>
        <taxon>Spermatophyta</taxon>
        <taxon>Magnoliopsida</taxon>
        <taxon>Liliopsida</taxon>
        <taxon>Poales</taxon>
        <taxon>Poaceae</taxon>
        <taxon>PACMAD clade</taxon>
        <taxon>Panicoideae</taxon>
        <taxon>Andropogonodae</taxon>
        <taxon>Andropogoneae</taxon>
        <taxon>Saccharinae</taxon>
        <taxon>Miscanthus</taxon>
    </lineage>
</organism>
<keyword evidence="4" id="KW-1185">Reference proteome</keyword>
<dbReference type="Gene3D" id="1.20.1280.50">
    <property type="match status" value="1"/>
</dbReference>
<comment type="caution">
    <text evidence="3">The sequence shown here is derived from an EMBL/GenBank/DDBJ whole genome shotgun (WGS) entry which is preliminary data.</text>
</comment>
<evidence type="ECO:0000313" key="3">
    <source>
        <dbReference type="EMBL" id="CAD6226334.1"/>
    </source>
</evidence>
<dbReference type="Pfam" id="PF00646">
    <property type="entry name" value="F-box"/>
    <property type="match status" value="1"/>
</dbReference>
<dbReference type="CDD" id="cd22157">
    <property type="entry name" value="F-box_AtFBW1-like"/>
    <property type="match status" value="1"/>
</dbReference>
<feature type="region of interest" description="Disordered" evidence="1">
    <location>
        <begin position="1"/>
        <end position="22"/>
    </location>
</feature>
<dbReference type="PROSITE" id="PS50181">
    <property type="entry name" value="FBOX"/>
    <property type="match status" value="1"/>
</dbReference>
<dbReference type="PANTHER" id="PTHR31672">
    <property type="entry name" value="BNACNNG10540D PROTEIN"/>
    <property type="match status" value="1"/>
</dbReference>
<proteinExistence type="predicted"/>
<feature type="domain" description="F-box" evidence="2">
    <location>
        <begin position="26"/>
        <end position="63"/>
    </location>
</feature>
<dbReference type="SUPFAM" id="SSF81383">
    <property type="entry name" value="F-box domain"/>
    <property type="match status" value="1"/>
</dbReference>
<dbReference type="EMBL" id="CAJGYO010000004">
    <property type="protein sequence ID" value="CAD6226334.1"/>
    <property type="molecule type" value="Genomic_DNA"/>
</dbReference>
<dbReference type="AlphaFoldDB" id="A0A811NQT0"/>
<dbReference type="SMART" id="SM00256">
    <property type="entry name" value="FBOX"/>
    <property type="match status" value="1"/>
</dbReference>
<name>A0A811NQT0_9POAL</name>